<accession>A0A0B9GHN6</accession>
<comment type="caution">
    <text evidence="4">The sequence shown here is derived from an EMBL/GenBank/DDBJ whole genome shotgun (WGS) entry which is preliminary data.</text>
</comment>
<proteinExistence type="inferred from homology"/>
<dbReference type="InterPro" id="IPR029055">
    <property type="entry name" value="Ntn_hydrolases_N"/>
</dbReference>
<comment type="similarity">
    <text evidence="1">Belongs to the peptidase C59 family.</text>
</comment>
<gene>
    <name evidence="4" type="ORF">RJ45_07680</name>
</gene>
<evidence type="ECO:0000313" key="5">
    <source>
        <dbReference type="Proteomes" id="UP000031278"/>
    </source>
</evidence>
<dbReference type="Pfam" id="PF02275">
    <property type="entry name" value="CBAH"/>
    <property type="match status" value="1"/>
</dbReference>
<keyword evidence="2" id="KW-0378">Hydrolase</keyword>
<dbReference type="Gene3D" id="3.60.60.10">
    <property type="entry name" value="Penicillin V Acylase, Chain A"/>
    <property type="match status" value="1"/>
</dbReference>
<protein>
    <recommendedName>
        <fullName evidence="3">Choloylglycine hydrolase/NAAA C-terminal domain-containing protein</fullName>
    </recommendedName>
</protein>
<dbReference type="PANTHER" id="PTHR35527">
    <property type="entry name" value="CHOLOYLGLYCINE HYDROLASE"/>
    <property type="match status" value="1"/>
</dbReference>
<name>A0A0B9GHN6_9GAMM</name>
<evidence type="ECO:0000313" key="4">
    <source>
        <dbReference type="EMBL" id="KHT64250.1"/>
    </source>
</evidence>
<dbReference type="GO" id="GO:0016787">
    <property type="term" value="F:hydrolase activity"/>
    <property type="evidence" value="ECO:0007669"/>
    <property type="project" value="UniProtKB-KW"/>
</dbReference>
<dbReference type="AlphaFoldDB" id="A0A0B9GHN6"/>
<dbReference type="InterPro" id="IPR029132">
    <property type="entry name" value="CBAH/NAAA_C"/>
</dbReference>
<evidence type="ECO:0000256" key="1">
    <source>
        <dbReference type="ARBA" id="ARBA00006625"/>
    </source>
</evidence>
<dbReference type="SUPFAM" id="SSF56235">
    <property type="entry name" value="N-terminal nucleophile aminohydrolases (Ntn hydrolases)"/>
    <property type="match status" value="1"/>
</dbReference>
<sequence>MCSSLGVMSAVKSVLGVNYDFQFAHGMVVLNPRRLQKWSELPHGGVFRWQSLYGSATLVQFGCELPCGGINESGLSIHLLEQRDAAYPPLATGDNVLGELQWIQYQLDVSQSVDDVVASLDTVKVHRQFIPLHYVVADSIGQGAVIEFVRGQVEVTRFREGQPLVLTNHSLSSSCQHVQGQTSGTDKNSSLSRYCRLSDYSLSYCNGVDPESFVSMGLERVAIAGKFWDPLMQLFRGASSFRTCWQVLFLPATKEMKFRRNENDKGFDLSLERWDFSTLDKRLSSDFSCLQTGSGKPEFSPYSLNSNRRVVTKTYRPYRRHFPAQAVEDIARYPDRFMLSRE</sequence>
<dbReference type="InterPro" id="IPR052193">
    <property type="entry name" value="Peptidase_C59"/>
</dbReference>
<evidence type="ECO:0000259" key="3">
    <source>
        <dbReference type="Pfam" id="PF02275"/>
    </source>
</evidence>
<organism evidence="4 5">
    <name type="scientific">Photobacterium gaetbulicola</name>
    <dbReference type="NCBI Taxonomy" id="1295392"/>
    <lineage>
        <taxon>Bacteria</taxon>
        <taxon>Pseudomonadati</taxon>
        <taxon>Pseudomonadota</taxon>
        <taxon>Gammaproteobacteria</taxon>
        <taxon>Vibrionales</taxon>
        <taxon>Vibrionaceae</taxon>
        <taxon>Photobacterium</taxon>
    </lineage>
</organism>
<evidence type="ECO:0000256" key="2">
    <source>
        <dbReference type="ARBA" id="ARBA00022801"/>
    </source>
</evidence>
<dbReference type="Proteomes" id="UP000031278">
    <property type="component" value="Unassembled WGS sequence"/>
</dbReference>
<dbReference type="EMBL" id="JWLZ01000112">
    <property type="protein sequence ID" value="KHT64250.1"/>
    <property type="molecule type" value="Genomic_DNA"/>
</dbReference>
<dbReference type="PANTHER" id="PTHR35527:SF2">
    <property type="entry name" value="HYDROLASE"/>
    <property type="match status" value="1"/>
</dbReference>
<feature type="domain" description="Choloylglycine hydrolase/NAAA C-terminal" evidence="3">
    <location>
        <begin position="2"/>
        <end position="169"/>
    </location>
</feature>
<dbReference type="RefSeq" id="WP_039460375.1">
    <property type="nucleotide sequence ID" value="NZ_JWLZ01000112.1"/>
</dbReference>
<reference evidence="4 5" key="1">
    <citation type="submission" date="2014-12" db="EMBL/GenBank/DDBJ databases">
        <title>Genome sequencing of Photobacterium gaetbulicola AD005a.</title>
        <authorList>
            <person name="Adrian T.G.S."/>
            <person name="Chan K.G."/>
        </authorList>
    </citation>
    <scope>NUCLEOTIDE SEQUENCE [LARGE SCALE GENOMIC DNA]</scope>
    <source>
        <strain evidence="4 5">AD005a</strain>
    </source>
</reference>